<reference evidence="3" key="1">
    <citation type="submission" date="2016-06" db="UniProtKB">
        <authorList>
            <consortium name="WormBaseParasite"/>
        </authorList>
    </citation>
    <scope>IDENTIFICATION</scope>
</reference>
<dbReference type="Proteomes" id="UP000271098">
    <property type="component" value="Unassembled WGS sequence"/>
</dbReference>
<name>A0A183DHV9_9BILA</name>
<organism evidence="3">
    <name type="scientific">Gongylonema pulchrum</name>
    <dbReference type="NCBI Taxonomy" id="637853"/>
    <lineage>
        <taxon>Eukaryota</taxon>
        <taxon>Metazoa</taxon>
        <taxon>Ecdysozoa</taxon>
        <taxon>Nematoda</taxon>
        <taxon>Chromadorea</taxon>
        <taxon>Rhabditida</taxon>
        <taxon>Spirurina</taxon>
        <taxon>Spiruromorpha</taxon>
        <taxon>Spiruroidea</taxon>
        <taxon>Gongylonematidae</taxon>
        <taxon>Gongylonema</taxon>
    </lineage>
</organism>
<proteinExistence type="predicted"/>
<evidence type="ECO:0000313" key="1">
    <source>
        <dbReference type="EMBL" id="VDK61745.1"/>
    </source>
</evidence>
<protein>
    <submittedName>
        <fullName evidence="3">Ribosomal_L18A domain-containing protein</fullName>
    </submittedName>
</protein>
<sequence>MDLKDDSYVYFGWEINVYLNFQLETAHRKVVAWRKFYNIADAVKMLNRKVRAQHFNTFVLKAMPPRIRDVVTHKS</sequence>
<evidence type="ECO:0000313" key="2">
    <source>
        <dbReference type="Proteomes" id="UP000271098"/>
    </source>
</evidence>
<dbReference type="WBParaSite" id="GPUH_0000830901-mRNA-1">
    <property type="protein sequence ID" value="GPUH_0000830901-mRNA-1"/>
    <property type="gene ID" value="GPUH_0000830901"/>
</dbReference>
<evidence type="ECO:0000313" key="3">
    <source>
        <dbReference type="WBParaSite" id="GPUH_0000830901-mRNA-1"/>
    </source>
</evidence>
<keyword evidence="2" id="KW-1185">Reference proteome</keyword>
<gene>
    <name evidence="1" type="ORF">GPUH_LOCUS8302</name>
</gene>
<dbReference type="AlphaFoldDB" id="A0A183DHV9"/>
<reference evidence="1 2" key="2">
    <citation type="submission" date="2018-11" db="EMBL/GenBank/DDBJ databases">
        <authorList>
            <consortium name="Pathogen Informatics"/>
        </authorList>
    </citation>
    <scope>NUCLEOTIDE SEQUENCE [LARGE SCALE GENOMIC DNA]</scope>
</reference>
<accession>A0A183DHV9</accession>
<dbReference type="EMBL" id="UYRT01023822">
    <property type="protein sequence ID" value="VDK61745.1"/>
    <property type="molecule type" value="Genomic_DNA"/>
</dbReference>